<dbReference type="AlphaFoldDB" id="A0A016VY28"/>
<keyword evidence="2" id="KW-1133">Transmembrane helix</keyword>
<comment type="similarity">
    <text evidence="1">Belongs to the nematode receptor-like protein sre family.</text>
</comment>
<feature type="transmembrane region" description="Helical" evidence="2">
    <location>
        <begin position="245"/>
        <end position="272"/>
    </location>
</feature>
<dbReference type="InterPro" id="IPR004151">
    <property type="entry name" value="7TM_GPCR_serpentine_rcpt_Sre"/>
</dbReference>
<comment type="caution">
    <text evidence="3">The sequence shown here is derived from an EMBL/GenBank/DDBJ whole genome shotgun (WGS) entry which is preliminary data.</text>
</comment>
<protein>
    <recommendedName>
        <fullName evidence="5">G-protein coupled receptors family 1 profile domain-containing protein</fullName>
    </recommendedName>
</protein>
<keyword evidence="2" id="KW-0472">Membrane</keyword>
<dbReference type="InterPro" id="IPR052854">
    <property type="entry name" value="Serpentine_rcpt_epsilon"/>
</dbReference>
<dbReference type="PANTHER" id="PTHR47518:SF9">
    <property type="entry name" value="SERPENTINE RECEPTOR, CLASS T"/>
    <property type="match status" value="1"/>
</dbReference>
<dbReference type="OrthoDB" id="5871262at2759"/>
<name>A0A016VY28_9BILA</name>
<accession>A0A016VY28</accession>
<keyword evidence="4" id="KW-1185">Reference proteome</keyword>
<keyword evidence="2" id="KW-0812">Transmembrane</keyword>
<feature type="transmembrane region" description="Helical" evidence="2">
    <location>
        <begin position="171"/>
        <end position="193"/>
    </location>
</feature>
<feature type="transmembrane region" description="Helical" evidence="2">
    <location>
        <begin position="23"/>
        <end position="45"/>
    </location>
</feature>
<dbReference type="Pfam" id="PF03125">
    <property type="entry name" value="Sre"/>
    <property type="match status" value="1"/>
</dbReference>
<dbReference type="GO" id="GO:0007606">
    <property type="term" value="P:sensory perception of chemical stimulus"/>
    <property type="evidence" value="ECO:0007669"/>
    <property type="project" value="InterPro"/>
</dbReference>
<feature type="transmembrane region" description="Helical" evidence="2">
    <location>
        <begin position="124"/>
        <end position="151"/>
    </location>
</feature>
<evidence type="ECO:0008006" key="5">
    <source>
        <dbReference type="Google" id="ProtNLM"/>
    </source>
</evidence>
<dbReference type="GO" id="GO:0016020">
    <property type="term" value="C:membrane"/>
    <property type="evidence" value="ECO:0007669"/>
    <property type="project" value="InterPro"/>
</dbReference>
<organism evidence="3 4">
    <name type="scientific">Ancylostoma ceylanicum</name>
    <dbReference type="NCBI Taxonomy" id="53326"/>
    <lineage>
        <taxon>Eukaryota</taxon>
        <taxon>Metazoa</taxon>
        <taxon>Ecdysozoa</taxon>
        <taxon>Nematoda</taxon>
        <taxon>Chromadorea</taxon>
        <taxon>Rhabditida</taxon>
        <taxon>Rhabditina</taxon>
        <taxon>Rhabditomorpha</taxon>
        <taxon>Strongyloidea</taxon>
        <taxon>Ancylostomatidae</taxon>
        <taxon>Ancylostomatinae</taxon>
        <taxon>Ancylostoma</taxon>
    </lineage>
</organism>
<dbReference type="EMBL" id="JARK01001339">
    <property type="protein sequence ID" value="EYC31648.1"/>
    <property type="molecule type" value="Genomic_DNA"/>
</dbReference>
<feature type="transmembrane region" description="Helical" evidence="2">
    <location>
        <begin position="205"/>
        <end position="224"/>
    </location>
</feature>
<gene>
    <name evidence="3" type="primary">Acey_s0003.g1165</name>
    <name evidence="3" type="ORF">Y032_0003g1165</name>
</gene>
<evidence type="ECO:0000313" key="4">
    <source>
        <dbReference type="Proteomes" id="UP000024635"/>
    </source>
</evidence>
<evidence type="ECO:0000256" key="2">
    <source>
        <dbReference type="SAM" id="Phobius"/>
    </source>
</evidence>
<feature type="transmembrane region" description="Helical" evidence="2">
    <location>
        <begin position="57"/>
        <end position="85"/>
    </location>
</feature>
<reference evidence="4" key="1">
    <citation type="journal article" date="2015" name="Nat. Genet.">
        <title>The genome and transcriptome of the zoonotic hookworm Ancylostoma ceylanicum identify infection-specific gene families.</title>
        <authorList>
            <person name="Schwarz E.M."/>
            <person name="Hu Y."/>
            <person name="Antoshechkin I."/>
            <person name="Miller M.M."/>
            <person name="Sternberg P.W."/>
            <person name="Aroian R.V."/>
        </authorList>
    </citation>
    <scope>NUCLEOTIDE SEQUENCE</scope>
    <source>
        <strain evidence="4">HY135</strain>
    </source>
</reference>
<proteinExistence type="inferred from homology"/>
<evidence type="ECO:0000256" key="1">
    <source>
        <dbReference type="ARBA" id="ARBA00006803"/>
    </source>
</evidence>
<sequence length="367" mass="41703">MDVLPDESASRRTSGMRCESLELPANIALCCVYGFHVITFSLIGVNIMLKKDTFHPFFSILLASFVTSYVFSDFLSMLCLIAYIANIFHNETLVLARIGGKKSGSWELAMHPSSKTFEPSRFKILLILDIECCGFNVFYMYASPCAVFILIERIVASCYTSRYESSRPWAFMLLAQTLCITISVTIVSSQHWFQHFEDFKQWCLLGLQSFIIVVLIVLLVINWLRTEREIGNGHLGFRYQMAENINALRIVIPVIMLDALITVVDTLCKIIFSVDIMFEPSMCDKNNYVIIFVVSQALRVGIQASIPLSILFLHPSIRKAVVVKLCGKFAPQRNSSQFELRNVLGRKICSAQSAEKHFSRLRAEWDL</sequence>
<dbReference type="PANTHER" id="PTHR47518">
    <property type="entry name" value="SERPENTINE RECEPTOR CLASS EPSILON-13-RELATED"/>
    <property type="match status" value="1"/>
</dbReference>
<evidence type="ECO:0000313" key="3">
    <source>
        <dbReference type="EMBL" id="EYC31648.1"/>
    </source>
</evidence>
<dbReference type="Proteomes" id="UP000024635">
    <property type="component" value="Unassembled WGS sequence"/>
</dbReference>